<feature type="chain" id="PRO_5035861103" description="TIL domain-containing protein" evidence="2">
    <location>
        <begin position="30"/>
        <end position="99"/>
    </location>
</feature>
<dbReference type="Proteomes" id="UP000605970">
    <property type="component" value="Unassembled WGS sequence"/>
</dbReference>
<feature type="signal peptide" evidence="2">
    <location>
        <begin position="1"/>
        <end position="29"/>
    </location>
</feature>
<evidence type="ECO:0000313" key="3">
    <source>
        <dbReference type="EMBL" id="KAF7629887.1"/>
    </source>
</evidence>
<evidence type="ECO:0008006" key="5">
    <source>
        <dbReference type="Google" id="ProtNLM"/>
    </source>
</evidence>
<dbReference type="AlphaFoldDB" id="A0A8S9ZDT7"/>
<proteinExistence type="predicted"/>
<protein>
    <recommendedName>
        <fullName evidence="5">TIL domain-containing protein</fullName>
    </recommendedName>
</protein>
<dbReference type="OrthoDB" id="6236007at2759"/>
<evidence type="ECO:0000256" key="2">
    <source>
        <dbReference type="SAM" id="SignalP"/>
    </source>
</evidence>
<accession>A0A8S9ZDT7</accession>
<name>A0A8S9ZDT7_9BILA</name>
<sequence>MISSIKNKIIIFLIISTITIIFIKQEVNANNKTSEAPCGENEIKSICGCDGNCNKTTKICPKGTKTCVSLLTESKRCLCKATYVRGNDGKCIKQKDCPK</sequence>
<gene>
    <name evidence="3" type="ORF">Mgra_00009115</name>
</gene>
<dbReference type="EMBL" id="JABEBT010000138">
    <property type="protein sequence ID" value="KAF7629887.1"/>
    <property type="molecule type" value="Genomic_DNA"/>
</dbReference>
<dbReference type="SUPFAM" id="SSF57567">
    <property type="entry name" value="Serine protease inhibitors"/>
    <property type="match status" value="1"/>
</dbReference>
<keyword evidence="1" id="KW-0722">Serine protease inhibitor</keyword>
<keyword evidence="1" id="KW-0646">Protease inhibitor</keyword>
<keyword evidence="2" id="KW-0732">Signal</keyword>
<dbReference type="InterPro" id="IPR036084">
    <property type="entry name" value="Ser_inhib-like_sf"/>
</dbReference>
<dbReference type="GO" id="GO:0004867">
    <property type="term" value="F:serine-type endopeptidase inhibitor activity"/>
    <property type="evidence" value="ECO:0007669"/>
    <property type="project" value="UniProtKB-KW"/>
</dbReference>
<dbReference type="Gene3D" id="2.10.25.10">
    <property type="entry name" value="Laminin"/>
    <property type="match status" value="1"/>
</dbReference>
<organism evidence="3 4">
    <name type="scientific">Meloidogyne graminicola</name>
    <dbReference type="NCBI Taxonomy" id="189291"/>
    <lineage>
        <taxon>Eukaryota</taxon>
        <taxon>Metazoa</taxon>
        <taxon>Ecdysozoa</taxon>
        <taxon>Nematoda</taxon>
        <taxon>Chromadorea</taxon>
        <taxon>Rhabditida</taxon>
        <taxon>Tylenchina</taxon>
        <taxon>Tylenchomorpha</taxon>
        <taxon>Tylenchoidea</taxon>
        <taxon>Meloidogynidae</taxon>
        <taxon>Meloidogyninae</taxon>
        <taxon>Meloidogyne</taxon>
    </lineage>
</organism>
<evidence type="ECO:0000313" key="4">
    <source>
        <dbReference type="Proteomes" id="UP000605970"/>
    </source>
</evidence>
<reference evidence="3" key="1">
    <citation type="journal article" date="2020" name="Ecol. Evol.">
        <title>Genome structure and content of the rice root-knot nematode (Meloidogyne graminicola).</title>
        <authorList>
            <person name="Phan N.T."/>
            <person name="Danchin E.G.J."/>
            <person name="Klopp C."/>
            <person name="Perfus-Barbeoch L."/>
            <person name="Kozlowski D.K."/>
            <person name="Koutsovoulos G.D."/>
            <person name="Lopez-Roques C."/>
            <person name="Bouchez O."/>
            <person name="Zahm M."/>
            <person name="Besnard G."/>
            <person name="Bellafiore S."/>
        </authorList>
    </citation>
    <scope>NUCLEOTIDE SEQUENCE</scope>
    <source>
        <strain evidence="3">VN-18</strain>
    </source>
</reference>
<keyword evidence="4" id="KW-1185">Reference proteome</keyword>
<comment type="caution">
    <text evidence="3">The sequence shown here is derived from an EMBL/GenBank/DDBJ whole genome shotgun (WGS) entry which is preliminary data.</text>
</comment>
<evidence type="ECO:0000256" key="1">
    <source>
        <dbReference type="ARBA" id="ARBA00022900"/>
    </source>
</evidence>